<dbReference type="EMBL" id="AVOT02002174">
    <property type="protein sequence ID" value="MBW0469420.1"/>
    <property type="molecule type" value="Genomic_DNA"/>
</dbReference>
<evidence type="ECO:0000313" key="1">
    <source>
        <dbReference type="EMBL" id="MBW0469420.1"/>
    </source>
</evidence>
<protein>
    <submittedName>
        <fullName evidence="1">Uncharacterized protein</fullName>
    </submittedName>
</protein>
<name>A0A9Q3GJL2_9BASI</name>
<sequence>MEYINGKAKRITVCIDNAQHLLIINKGAHCSIVARGYLDHHFPNCEKQLLQTKAKKLKSASGKITSIGKIIREIIIPHRKGNTRLNPESVVLEDSNIQWVLQGTDYQRLYGIDIYNSKNRPITIGTNNEKKFSLDI</sequence>
<keyword evidence="2" id="KW-1185">Reference proteome</keyword>
<dbReference type="Proteomes" id="UP000765509">
    <property type="component" value="Unassembled WGS sequence"/>
</dbReference>
<organism evidence="1 2">
    <name type="scientific">Austropuccinia psidii MF-1</name>
    <dbReference type="NCBI Taxonomy" id="1389203"/>
    <lineage>
        <taxon>Eukaryota</taxon>
        <taxon>Fungi</taxon>
        <taxon>Dikarya</taxon>
        <taxon>Basidiomycota</taxon>
        <taxon>Pucciniomycotina</taxon>
        <taxon>Pucciniomycetes</taxon>
        <taxon>Pucciniales</taxon>
        <taxon>Sphaerophragmiaceae</taxon>
        <taxon>Austropuccinia</taxon>
    </lineage>
</organism>
<accession>A0A9Q3GJL2</accession>
<dbReference type="AlphaFoldDB" id="A0A9Q3GJL2"/>
<proteinExistence type="predicted"/>
<gene>
    <name evidence="1" type="ORF">O181_009135</name>
</gene>
<reference evidence="1" key="1">
    <citation type="submission" date="2021-03" db="EMBL/GenBank/DDBJ databases">
        <title>Draft genome sequence of rust myrtle Austropuccinia psidii MF-1, a brazilian biotype.</title>
        <authorList>
            <person name="Quecine M.C."/>
            <person name="Pachon D.M.R."/>
            <person name="Bonatelli M.L."/>
            <person name="Correr F.H."/>
            <person name="Franceschini L.M."/>
            <person name="Leite T.F."/>
            <person name="Margarido G.R.A."/>
            <person name="Almeida C.A."/>
            <person name="Ferrarezi J.A."/>
            <person name="Labate C.A."/>
        </authorList>
    </citation>
    <scope>NUCLEOTIDE SEQUENCE</scope>
    <source>
        <strain evidence="1">MF-1</strain>
    </source>
</reference>
<comment type="caution">
    <text evidence="1">The sequence shown here is derived from an EMBL/GenBank/DDBJ whole genome shotgun (WGS) entry which is preliminary data.</text>
</comment>
<evidence type="ECO:0000313" key="2">
    <source>
        <dbReference type="Proteomes" id="UP000765509"/>
    </source>
</evidence>